<dbReference type="EMBL" id="SMKX01000007">
    <property type="protein sequence ID" value="TDD62306.1"/>
    <property type="molecule type" value="Genomic_DNA"/>
</dbReference>
<dbReference type="Pfam" id="PF01554">
    <property type="entry name" value="MatE"/>
    <property type="match status" value="2"/>
</dbReference>
<dbReference type="InterPro" id="IPR044644">
    <property type="entry name" value="DinF-like"/>
</dbReference>
<evidence type="ECO:0000256" key="6">
    <source>
        <dbReference type="ARBA" id="ARBA00022989"/>
    </source>
</evidence>
<organism evidence="9 10">
    <name type="scientific">Kribbella antibiotica</name>
    <dbReference type="NCBI Taxonomy" id="190195"/>
    <lineage>
        <taxon>Bacteria</taxon>
        <taxon>Bacillati</taxon>
        <taxon>Actinomycetota</taxon>
        <taxon>Actinomycetes</taxon>
        <taxon>Propionibacteriales</taxon>
        <taxon>Kribbellaceae</taxon>
        <taxon>Kribbella</taxon>
    </lineage>
</organism>
<feature type="transmembrane region" description="Helical" evidence="8">
    <location>
        <begin position="347"/>
        <end position="368"/>
    </location>
</feature>
<reference evidence="9 10" key="1">
    <citation type="submission" date="2019-03" db="EMBL/GenBank/DDBJ databases">
        <title>Draft genome sequences of novel Actinobacteria.</title>
        <authorList>
            <person name="Sahin N."/>
            <person name="Ay H."/>
            <person name="Saygin H."/>
        </authorList>
    </citation>
    <scope>NUCLEOTIDE SEQUENCE [LARGE SCALE GENOMIC DNA]</scope>
    <source>
        <strain evidence="9 10">JCM 13523</strain>
    </source>
</reference>
<sequence>MSRNRWVGNQDREILRLAVPAFVALVSEPLMLLADSAIVGHLGTPQLAALGIAGTVLQTLVGLCIFLAYGTTSAVARRIGAGDHRGALAQGIDGLWLALLLGVVLAVAGVVFAPQAIGVFNPSPDVAEHALTYLRISYIGIPSMVLLLAATGVLRGLQDTKTPMVVAISANLANIVLNLLLVYGLNLGIAGSALGTVIAQTGAGVALVVVVVRGARRDGAKLKPDLPGILASAQMGLPLVVRTLTLRAAILLLTYVVTGLGTTSLAAHQVAFTLWNFLTLALDAIAIAAQALTGRALGAGDVASTRSITRRMMWWGLWSGVVCGLMLWGLHSVYVPWFTTDPEVRHTLSAIIVVAAIWQPLNGVVFVLDGVLIGAGDGRYLAIAGVIALVLYVPLALSVLWFDGSVVALWWAFNGFMLLRLITLVTRERRDAWLVTGATR</sequence>
<feature type="transmembrane region" description="Helical" evidence="8">
    <location>
        <begin position="21"/>
        <end position="42"/>
    </location>
</feature>
<evidence type="ECO:0000313" key="10">
    <source>
        <dbReference type="Proteomes" id="UP000295124"/>
    </source>
</evidence>
<dbReference type="NCBIfam" id="TIGR00797">
    <property type="entry name" value="matE"/>
    <property type="match status" value="1"/>
</dbReference>
<evidence type="ECO:0000256" key="1">
    <source>
        <dbReference type="ARBA" id="ARBA00004651"/>
    </source>
</evidence>
<dbReference type="GO" id="GO:0042910">
    <property type="term" value="F:xenobiotic transmembrane transporter activity"/>
    <property type="evidence" value="ECO:0007669"/>
    <property type="project" value="InterPro"/>
</dbReference>
<feature type="transmembrane region" description="Helical" evidence="8">
    <location>
        <begin position="136"/>
        <end position="157"/>
    </location>
</feature>
<keyword evidence="10" id="KW-1185">Reference proteome</keyword>
<feature type="transmembrane region" description="Helical" evidence="8">
    <location>
        <begin position="48"/>
        <end position="69"/>
    </location>
</feature>
<keyword evidence="3" id="KW-0813">Transport</keyword>
<dbReference type="AlphaFoldDB" id="A0A4R4ZVA3"/>
<keyword evidence="7 8" id="KW-0472">Membrane</keyword>
<feature type="transmembrane region" description="Helical" evidence="8">
    <location>
        <begin position="313"/>
        <end position="335"/>
    </location>
</feature>
<dbReference type="Proteomes" id="UP000295124">
    <property type="component" value="Unassembled WGS sequence"/>
</dbReference>
<keyword evidence="4" id="KW-1003">Cell membrane</keyword>
<evidence type="ECO:0000256" key="3">
    <source>
        <dbReference type="ARBA" id="ARBA00022448"/>
    </source>
</evidence>
<comment type="similarity">
    <text evidence="2">Belongs to the multi antimicrobial extrusion (MATE) (TC 2.A.66.1) family.</text>
</comment>
<dbReference type="PANTHER" id="PTHR42893:SF46">
    <property type="entry name" value="PROTEIN DETOXIFICATION 44, CHLOROPLASTIC"/>
    <property type="match status" value="1"/>
</dbReference>
<name>A0A4R4ZVA3_9ACTN</name>
<feature type="transmembrane region" description="Helical" evidence="8">
    <location>
        <begin position="95"/>
        <end position="116"/>
    </location>
</feature>
<accession>A0A4R4ZVA3</accession>
<evidence type="ECO:0000256" key="2">
    <source>
        <dbReference type="ARBA" id="ARBA00010199"/>
    </source>
</evidence>
<dbReference type="GO" id="GO:0005886">
    <property type="term" value="C:plasma membrane"/>
    <property type="evidence" value="ECO:0007669"/>
    <property type="project" value="UniProtKB-SubCell"/>
</dbReference>
<dbReference type="OrthoDB" id="5242355at2"/>
<dbReference type="PIRSF" id="PIRSF006603">
    <property type="entry name" value="DinF"/>
    <property type="match status" value="1"/>
</dbReference>
<comment type="subcellular location">
    <subcellularLocation>
        <location evidence="1">Cell membrane</location>
        <topology evidence="1">Multi-pass membrane protein</topology>
    </subcellularLocation>
</comment>
<dbReference type="GO" id="GO:0015297">
    <property type="term" value="F:antiporter activity"/>
    <property type="evidence" value="ECO:0007669"/>
    <property type="project" value="InterPro"/>
</dbReference>
<evidence type="ECO:0000313" key="9">
    <source>
        <dbReference type="EMBL" id="TDD62306.1"/>
    </source>
</evidence>
<feature type="transmembrane region" description="Helical" evidence="8">
    <location>
        <begin position="273"/>
        <end position="292"/>
    </location>
</feature>
<protein>
    <submittedName>
        <fullName evidence="9">MATE family efflux transporter</fullName>
    </submittedName>
</protein>
<evidence type="ECO:0000256" key="7">
    <source>
        <dbReference type="ARBA" id="ARBA00023136"/>
    </source>
</evidence>
<gene>
    <name evidence="9" type="ORF">E1263_03875</name>
</gene>
<dbReference type="InterPro" id="IPR048279">
    <property type="entry name" value="MdtK-like"/>
</dbReference>
<feature type="transmembrane region" description="Helical" evidence="8">
    <location>
        <begin position="380"/>
        <end position="402"/>
    </location>
</feature>
<dbReference type="RefSeq" id="WP_132165416.1">
    <property type="nucleotide sequence ID" value="NZ_SMKX01000007.1"/>
</dbReference>
<feature type="transmembrane region" description="Helical" evidence="8">
    <location>
        <begin position="244"/>
        <end position="267"/>
    </location>
</feature>
<evidence type="ECO:0000256" key="5">
    <source>
        <dbReference type="ARBA" id="ARBA00022692"/>
    </source>
</evidence>
<dbReference type="CDD" id="cd13136">
    <property type="entry name" value="MATE_DinF_like"/>
    <property type="match status" value="1"/>
</dbReference>
<dbReference type="PANTHER" id="PTHR42893">
    <property type="entry name" value="PROTEIN DETOXIFICATION 44, CHLOROPLASTIC-RELATED"/>
    <property type="match status" value="1"/>
</dbReference>
<proteinExistence type="inferred from homology"/>
<evidence type="ECO:0000256" key="8">
    <source>
        <dbReference type="SAM" id="Phobius"/>
    </source>
</evidence>
<feature type="transmembrane region" description="Helical" evidence="8">
    <location>
        <begin position="164"/>
        <end position="183"/>
    </location>
</feature>
<dbReference type="InterPro" id="IPR002528">
    <property type="entry name" value="MATE_fam"/>
</dbReference>
<feature type="transmembrane region" description="Helical" evidence="8">
    <location>
        <begin position="189"/>
        <end position="212"/>
    </location>
</feature>
<feature type="transmembrane region" description="Helical" evidence="8">
    <location>
        <begin position="408"/>
        <end position="426"/>
    </location>
</feature>
<keyword evidence="5 8" id="KW-0812">Transmembrane</keyword>
<keyword evidence="6 8" id="KW-1133">Transmembrane helix</keyword>
<comment type="caution">
    <text evidence="9">The sequence shown here is derived from an EMBL/GenBank/DDBJ whole genome shotgun (WGS) entry which is preliminary data.</text>
</comment>
<evidence type="ECO:0000256" key="4">
    <source>
        <dbReference type="ARBA" id="ARBA00022475"/>
    </source>
</evidence>